<evidence type="ECO:0000256" key="2">
    <source>
        <dbReference type="ARBA" id="ARBA00009592"/>
    </source>
</evidence>
<evidence type="ECO:0000256" key="4">
    <source>
        <dbReference type="ARBA" id="ARBA00022614"/>
    </source>
</evidence>
<dbReference type="AlphaFoldDB" id="A0AAN9JND5"/>
<evidence type="ECO:0000256" key="8">
    <source>
        <dbReference type="ARBA" id="ARBA00023136"/>
    </source>
</evidence>
<reference evidence="11 12" key="1">
    <citation type="submission" date="2024-01" db="EMBL/GenBank/DDBJ databases">
        <title>The genomes of 5 underutilized Papilionoideae crops provide insights into root nodulation and disease resistance.</title>
        <authorList>
            <person name="Yuan L."/>
        </authorList>
    </citation>
    <scope>NUCLEOTIDE SEQUENCE [LARGE SCALE GENOMIC DNA]</scope>
    <source>
        <strain evidence="11">LY-2023</strain>
        <tissue evidence="11">Leaf</tissue>
    </source>
</reference>
<dbReference type="InterPro" id="IPR032675">
    <property type="entry name" value="LRR_dom_sf"/>
</dbReference>
<evidence type="ECO:0000256" key="3">
    <source>
        <dbReference type="ARBA" id="ARBA00022475"/>
    </source>
</evidence>
<dbReference type="EMBL" id="JAYKXN010000003">
    <property type="protein sequence ID" value="KAK7301376.1"/>
    <property type="molecule type" value="Genomic_DNA"/>
</dbReference>
<dbReference type="Pfam" id="PF13855">
    <property type="entry name" value="LRR_8"/>
    <property type="match status" value="1"/>
</dbReference>
<dbReference type="SUPFAM" id="SSF52058">
    <property type="entry name" value="L domain-like"/>
    <property type="match status" value="1"/>
</dbReference>
<keyword evidence="9" id="KW-0675">Receptor</keyword>
<dbReference type="FunFam" id="3.80.10.10:FF:000383">
    <property type="entry name" value="Leucine-rich repeat receptor protein kinase EMS1"/>
    <property type="match status" value="1"/>
</dbReference>
<dbReference type="Pfam" id="PF00560">
    <property type="entry name" value="LRR_1"/>
    <property type="match status" value="1"/>
</dbReference>
<protein>
    <submittedName>
        <fullName evidence="11">Uncharacterized protein</fullName>
    </submittedName>
</protein>
<comment type="caution">
    <text evidence="11">The sequence shown here is derived from an EMBL/GenBank/DDBJ whole genome shotgun (WGS) entry which is preliminary data.</text>
</comment>
<proteinExistence type="inferred from homology"/>
<dbReference type="Proteomes" id="UP001359559">
    <property type="component" value="Unassembled WGS sequence"/>
</dbReference>
<accession>A0AAN9JND5</accession>
<evidence type="ECO:0000256" key="1">
    <source>
        <dbReference type="ARBA" id="ARBA00004251"/>
    </source>
</evidence>
<evidence type="ECO:0000256" key="9">
    <source>
        <dbReference type="ARBA" id="ARBA00023170"/>
    </source>
</evidence>
<evidence type="ECO:0000256" key="6">
    <source>
        <dbReference type="ARBA" id="ARBA00022737"/>
    </source>
</evidence>
<keyword evidence="6" id="KW-0677">Repeat</keyword>
<keyword evidence="5" id="KW-0812">Transmembrane</keyword>
<gene>
    <name evidence="11" type="ORF">RJT34_12239</name>
</gene>
<name>A0AAN9JND5_CLITE</name>
<keyword evidence="7" id="KW-1133">Transmembrane helix</keyword>
<keyword evidence="3" id="KW-1003">Cell membrane</keyword>
<dbReference type="Gene3D" id="3.80.10.10">
    <property type="entry name" value="Ribonuclease Inhibitor"/>
    <property type="match status" value="1"/>
</dbReference>
<evidence type="ECO:0000256" key="10">
    <source>
        <dbReference type="ARBA" id="ARBA00023180"/>
    </source>
</evidence>
<evidence type="ECO:0000313" key="11">
    <source>
        <dbReference type="EMBL" id="KAK7301376.1"/>
    </source>
</evidence>
<keyword evidence="4" id="KW-0433">Leucine-rich repeat</keyword>
<evidence type="ECO:0000313" key="12">
    <source>
        <dbReference type="Proteomes" id="UP001359559"/>
    </source>
</evidence>
<comment type="subcellular location">
    <subcellularLocation>
        <location evidence="1">Cell membrane</location>
        <topology evidence="1">Single-pass type I membrane protein</topology>
    </subcellularLocation>
</comment>
<sequence>MVKRRVTSFLVPCKVEDFNDGDTFPETPKFSGELPESFGKVNSLALFKASNNHFISEFPQWIGKITSLEYLELSNNQFTGSIPQSIGEPTSLTYLSISNNKLVGNVPLSLSSCTRLSVIRLRGNGFNRTIPEGLFGLRSKEIDVSHNGLLGSVPAGSEKLIVLNLRNSALYGSVPADIYDSGNLEVLQLDGNSLKGSIPDEIRNCTSLYLLRMLVSYVFVRIVSVLVEAKQAQNPETGV</sequence>
<keyword evidence="10" id="KW-0325">Glycoprotein</keyword>
<dbReference type="PANTHER" id="PTHR27004:SF203">
    <property type="entry name" value="LEUCINE-RICH REPEAT-CONTAINING N-TERMINAL PLANT-TYPE DOMAIN-CONTAINING PROTEIN"/>
    <property type="match status" value="1"/>
</dbReference>
<keyword evidence="8" id="KW-0472">Membrane</keyword>
<dbReference type="PANTHER" id="PTHR27004">
    <property type="entry name" value="RECEPTOR-LIKE PROTEIN 12 ISOFORM X1"/>
    <property type="match status" value="1"/>
</dbReference>
<comment type="similarity">
    <text evidence="2">Belongs to the RLP family.</text>
</comment>
<dbReference type="GO" id="GO:0005886">
    <property type="term" value="C:plasma membrane"/>
    <property type="evidence" value="ECO:0007669"/>
    <property type="project" value="UniProtKB-SubCell"/>
</dbReference>
<keyword evidence="12" id="KW-1185">Reference proteome</keyword>
<evidence type="ECO:0000256" key="7">
    <source>
        <dbReference type="ARBA" id="ARBA00022989"/>
    </source>
</evidence>
<evidence type="ECO:0000256" key="5">
    <source>
        <dbReference type="ARBA" id="ARBA00022692"/>
    </source>
</evidence>
<organism evidence="11 12">
    <name type="scientific">Clitoria ternatea</name>
    <name type="common">Butterfly pea</name>
    <dbReference type="NCBI Taxonomy" id="43366"/>
    <lineage>
        <taxon>Eukaryota</taxon>
        <taxon>Viridiplantae</taxon>
        <taxon>Streptophyta</taxon>
        <taxon>Embryophyta</taxon>
        <taxon>Tracheophyta</taxon>
        <taxon>Spermatophyta</taxon>
        <taxon>Magnoliopsida</taxon>
        <taxon>eudicotyledons</taxon>
        <taxon>Gunneridae</taxon>
        <taxon>Pentapetalae</taxon>
        <taxon>rosids</taxon>
        <taxon>fabids</taxon>
        <taxon>Fabales</taxon>
        <taxon>Fabaceae</taxon>
        <taxon>Papilionoideae</taxon>
        <taxon>50 kb inversion clade</taxon>
        <taxon>NPAAA clade</taxon>
        <taxon>indigoferoid/millettioid clade</taxon>
        <taxon>Phaseoleae</taxon>
        <taxon>Clitoria</taxon>
    </lineage>
</organism>
<dbReference type="InterPro" id="IPR001611">
    <property type="entry name" value="Leu-rich_rpt"/>
</dbReference>